<dbReference type="RefSeq" id="WP_220664370.1">
    <property type="nucleotide sequence ID" value="NZ_CP069370.1"/>
</dbReference>
<dbReference type="InterPro" id="IPR055438">
    <property type="entry name" value="AstE_AspA_cat"/>
</dbReference>
<evidence type="ECO:0000256" key="4">
    <source>
        <dbReference type="ARBA" id="ARBA00022833"/>
    </source>
</evidence>
<comment type="cofactor">
    <cofactor evidence="1">
        <name>Zn(2+)</name>
        <dbReference type="ChEBI" id="CHEBI:29105"/>
    </cofactor>
</comment>
<evidence type="ECO:0000259" key="5">
    <source>
        <dbReference type="Pfam" id="PF24827"/>
    </source>
</evidence>
<dbReference type="CDD" id="cd06250">
    <property type="entry name" value="M14_PaAOTO_like"/>
    <property type="match status" value="1"/>
</dbReference>
<dbReference type="CDD" id="cd06849">
    <property type="entry name" value="lipoyl_domain"/>
    <property type="match status" value="1"/>
</dbReference>
<reference evidence="6" key="1">
    <citation type="submission" date="2021-02" db="EMBL/GenBank/DDBJ databases">
        <title>Rhodobacter shimadae sp. nov., an aerobic anoxygenic phototrophic bacterium isolated from a hot spring.</title>
        <authorList>
            <person name="Muramatsu S."/>
            <person name="Haruta S."/>
            <person name="Hirose S."/>
            <person name="Hanada S."/>
        </authorList>
    </citation>
    <scope>NUCLEOTIDE SEQUENCE</scope>
    <source>
        <strain evidence="6">N10</strain>
    </source>
</reference>
<dbReference type="AlphaFoldDB" id="A0A8G1EFA1"/>
<dbReference type="PANTHER" id="PTHR37326">
    <property type="entry name" value="BLL3975 PROTEIN"/>
    <property type="match status" value="1"/>
</dbReference>
<name>A0A8G1EFA1_9RHOB</name>
<evidence type="ECO:0000313" key="6">
    <source>
        <dbReference type="EMBL" id="QYZ71774.1"/>
    </source>
</evidence>
<evidence type="ECO:0000256" key="1">
    <source>
        <dbReference type="ARBA" id="ARBA00001947"/>
    </source>
</evidence>
<dbReference type="GO" id="GO:0016788">
    <property type="term" value="F:hydrolase activity, acting on ester bonds"/>
    <property type="evidence" value="ECO:0007669"/>
    <property type="project" value="InterPro"/>
</dbReference>
<sequence length="373" mass="39941">MKTDWAELGGDSPGTSRRIACLRYGTEGARPKVYLQAGLHADEMPGVLVLQHLMTHLDAVEAQGGIRGEILVVPAANPVGLSQWAFQRPLGRQEFDTLHNFNRGYPAFGPRAGDLVEGRLTDDAAGNAALIRTALRTALAEETEKARTAMVRGQLALMDWSIDADHVLDLHCDHFAVMHLYASPARPADTSLLCRCTGAKVALIEEVSGGNAFDEAHTVPWARLRDRFPDHPIPAGCFSTTLEYRGQFDVSDDLAAADARGLMSYLAAVGALTGWDAPPQHPDAPHLPLGGAGEAIAPQGGVVTWIARPGDSVAEGEVIAEVTDPMTRLRMAVRAPNAGILFRTELWKSCLRGQGLAHVAGTEVVRDGDLLSD</sequence>
<keyword evidence="7" id="KW-1185">Reference proteome</keyword>
<dbReference type="Gene3D" id="3.40.630.10">
    <property type="entry name" value="Zn peptidases"/>
    <property type="match status" value="1"/>
</dbReference>
<dbReference type="EMBL" id="CP069370">
    <property type="protein sequence ID" value="QYZ71774.1"/>
    <property type="molecule type" value="Genomic_DNA"/>
</dbReference>
<dbReference type="KEGG" id="nsm:JO391_09910"/>
<evidence type="ECO:0000256" key="2">
    <source>
        <dbReference type="ARBA" id="ARBA00022723"/>
    </source>
</evidence>
<keyword evidence="4" id="KW-0862">Zinc</keyword>
<dbReference type="GO" id="GO:0046872">
    <property type="term" value="F:metal ion binding"/>
    <property type="evidence" value="ECO:0007669"/>
    <property type="project" value="UniProtKB-KW"/>
</dbReference>
<dbReference type="InterPro" id="IPR053138">
    <property type="entry name" value="N-alpha-Ac-DABA_deacetylase"/>
</dbReference>
<dbReference type="SUPFAM" id="SSF53187">
    <property type="entry name" value="Zn-dependent exopeptidases"/>
    <property type="match status" value="1"/>
</dbReference>
<dbReference type="Gene3D" id="2.40.50.100">
    <property type="match status" value="1"/>
</dbReference>
<organism evidence="6 7">
    <name type="scientific">Neotabrizicola shimadae</name>
    <dbReference type="NCBI Taxonomy" id="2807096"/>
    <lineage>
        <taxon>Bacteria</taxon>
        <taxon>Pseudomonadati</taxon>
        <taxon>Pseudomonadota</taxon>
        <taxon>Alphaproteobacteria</taxon>
        <taxon>Rhodobacterales</taxon>
        <taxon>Paracoccaceae</taxon>
        <taxon>Neotabrizicola</taxon>
    </lineage>
</organism>
<evidence type="ECO:0000313" key="7">
    <source>
        <dbReference type="Proteomes" id="UP000826300"/>
    </source>
</evidence>
<dbReference type="PANTHER" id="PTHR37326:SF1">
    <property type="entry name" value="BLL3975 PROTEIN"/>
    <property type="match status" value="1"/>
</dbReference>
<dbReference type="Proteomes" id="UP000826300">
    <property type="component" value="Chromosome"/>
</dbReference>
<proteinExistence type="predicted"/>
<dbReference type="Pfam" id="PF24827">
    <property type="entry name" value="AstE_AspA_cat"/>
    <property type="match status" value="1"/>
</dbReference>
<keyword evidence="3" id="KW-0378">Hydrolase</keyword>
<evidence type="ECO:0000256" key="3">
    <source>
        <dbReference type="ARBA" id="ARBA00022801"/>
    </source>
</evidence>
<protein>
    <submittedName>
        <fullName evidence="6">Succinylglutamate desuccinylase/aspartoacylase family protein</fullName>
    </submittedName>
</protein>
<gene>
    <name evidence="6" type="ORF">JO391_09910</name>
</gene>
<accession>A0A8G1EFA1</accession>
<feature type="domain" description="Succinylglutamate desuccinylase/Aspartoacylase catalytic" evidence="5">
    <location>
        <begin position="31"/>
        <end position="186"/>
    </location>
</feature>
<keyword evidence="2" id="KW-0479">Metal-binding</keyword>